<protein>
    <submittedName>
        <fullName evidence="1">Large exoproteins involved in heme utilization or adhesion</fullName>
    </submittedName>
</protein>
<reference evidence="1" key="1">
    <citation type="submission" date="2015-10" db="EMBL/GenBank/DDBJ databases">
        <authorList>
            <person name="Gilbert D.G."/>
        </authorList>
    </citation>
    <scope>NUCLEOTIDE SEQUENCE</scope>
</reference>
<name>A0A160TI42_9ZZZZ</name>
<evidence type="ECO:0000313" key="1">
    <source>
        <dbReference type="EMBL" id="CUS42789.1"/>
    </source>
</evidence>
<dbReference type="EMBL" id="CZQC01000071">
    <property type="protein sequence ID" value="CUS42789.1"/>
    <property type="molecule type" value="Genomic_DNA"/>
</dbReference>
<organism evidence="1">
    <name type="scientific">hydrothermal vent metagenome</name>
    <dbReference type="NCBI Taxonomy" id="652676"/>
    <lineage>
        <taxon>unclassified sequences</taxon>
        <taxon>metagenomes</taxon>
        <taxon>ecological metagenomes</taxon>
    </lineage>
</organism>
<accession>A0A160TI42</accession>
<dbReference type="Gene3D" id="2.160.20.110">
    <property type="match status" value="2"/>
</dbReference>
<gene>
    <name evidence="1" type="ORF">MGWOODY_Tha2865</name>
</gene>
<sequence>MNNPRYSRLTKAILATTVAVTLGQVANAAADVDIDDDGLIEISTLQQLDLMRYDLAGTSLNGDSTGCPATGCNGYELVNDLDFDTNGNGVADAGDEFWNNGEGWTPIGWISRYSISNFTAIFEGNSHTISNLYMSGFNSNYAGLFSKVINAEFRNIELDSPKILANGIQSRNYVGSLAGYAKGSILNNISVNNITVEGYSSVGGVIGSFKDAISATDIAVTGTLNTYSNTGGIFSSAMGVSLGSLLVLENLSFNGTISTDDNAGGVASIMSFSSLTNCTISGEVSSYGFSNGGVASLVADSTVSQCQVQADVKAKQEVGSPFTTTSYFTGGFFGDMRSSQLTRSSFTGNIQSIDRYVGGVTGAISGSSVIQDVSVSGNINADDCCTGGIVGAAVSYIDYDLTSVEIDNVIVTATINSGASQWAAGILGSNWASAELVESAFNVTDTYWDADLASGLPASVNNIPMGGDGKLTFELQCPTVPGDVSCDPTIFADWDATVWDFGTSTDYPVLR</sequence>
<proteinExistence type="predicted"/>
<dbReference type="AlphaFoldDB" id="A0A160TI42"/>